<keyword evidence="3" id="KW-1185">Reference proteome</keyword>
<evidence type="ECO:0000256" key="1">
    <source>
        <dbReference type="SAM" id="Phobius"/>
    </source>
</evidence>
<feature type="transmembrane region" description="Helical" evidence="1">
    <location>
        <begin position="29"/>
        <end position="50"/>
    </location>
</feature>
<keyword evidence="1" id="KW-0812">Transmembrane</keyword>
<dbReference type="EMBL" id="RBXB01000003">
    <property type="protein sequence ID" value="RKS96521.1"/>
    <property type="molecule type" value="Genomic_DNA"/>
</dbReference>
<keyword evidence="1" id="KW-0472">Membrane</keyword>
<proteinExistence type="predicted"/>
<accession>A0A495SAI5</accession>
<sequence length="86" mass="9411">MGGIRVFLSPFLIAGIIAAIIYFSNPNTVTLMIAIAIILLGTILGLKLAGRIHKSKEGTMNFISRTDATPDIDELVNRKEKEDDPR</sequence>
<comment type="caution">
    <text evidence="2">The sequence shown here is derived from an EMBL/GenBank/DDBJ whole genome shotgun (WGS) entry which is preliminary data.</text>
</comment>
<dbReference type="Proteomes" id="UP000272428">
    <property type="component" value="Unassembled WGS sequence"/>
</dbReference>
<protein>
    <submittedName>
        <fullName evidence="2">Uncharacterized protein</fullName>
    </submittedName>
</protein>
<reference evidence="2 3" key="1">
    <citation type="submission" date="2018-10" db="EMBL/GenBank/DDBJ databases">
        <title>Genomic Encyclopedia of Archaeal and Bacterial Type Strains, Phase II (KMG-II): from individual species to whole genera.</title>
        <authorList>
            <person name="Goeker M."/>
        </authorList>
    </citation>
    <scope>NUCLEOTIDE SEQUENCE [LARGE SCALE GENOMIC DNA]</scope>
    <source>
        <strain evidence="2 3">DSM 14219</strain>
    </source>
</reference>
<name>A0A495SAI5_9FLAO</name>
<feature type="transmembrane region" description="Helical" evidence="1">
    <location>
        <begin position="7"/>
        <end position="23"/>
    </location>
</feature>
<evidence type="ECO:0000313" key="2">
    <source>
        <dbReference type="EMBL" id="RKS96521.1"/>
    </source>
</evidence>
<dbReference type="AlphaFoldDB" id="A0A495SAI5"/>
<gene>
    <name evidence="2" type="ORF">BCF58_2946</name>
</gene>
<keyword evidence="1" id="KW-1133">Transmembrane helix</keyword>
<organism evidence="2 3">
    <name type="scientific">Chryseobacterium defluvii</name>
    <dbReference type="NCBI Taxonomy" id="160396"/>
    <lineage>
        <taxon>Bacteria</taxon>
        <taxon>Pseudomonadati</taxon>
        <taxon>Bacteroidota</taxon>
        <taxon>Flavobacteriia</taxon>
        <taxon>Flavobacteriales</taxon>
        <taxon>Weeksellaceae</taxon>
        <taxon>Chryseobacterium group</taxon>
        <taxon>Chryseobacterium</taxon>
    </lineage>
</organism>
<evidence type="ECO:0000313" key="3">
    <source>
        <dbReference type="Proteomes" id="UP000272428"/>
    </source>
</evidence>